<accession>A0A8X6QCE8</accession>
<organism evidence="1 2">
    <name type="scientific">Nephila pilipes</name>
    <name type="common">Giant wood spider</name>
    <name type="synonym">Nephila maculata</name>
    <dbReference type="NCBI Taxonomy" id="299642"/>
    <lineage>
        <taxon>Eukaryota</taxon>
        <taxon>Metazoa</taxon>
        <taxon>Ecdysozoa</taxon>
        <taxon>Arthropoda</taxon>
        <taxon>Chelicerata</taxon>
        <taxon>Arachnida</taxon>
        <taxon>Araneae</taxon>
        <taxon>Araneomorphae</taxon>
        <taxon>Entelegynae</taxon>
        <taxon>Araneoidea</taxon>
        <taxon>Nephilidae</taxon>
        <taxon>Nephila</taxon>
    </lineage>
</organism>
<evidence type="ECO:0000313" key="2">
    <source>
        <dbReference type="Proteomes" id="UP000887013"/>
    </source>
</evidence>
<dbReference type="EMBL" id="BMAW01125184">
    <property type="protein sequence ID" value="GFU11212.1"/>
    <property type="molecule type" value="Genomic_DNA"/>
</dbReference>
<name>A0A8X6QCE8_NEPPI</name>
<proteinExistence type="predicted"/>
<evidence type="ECO:0000313" key="1">
    <source>
        <dbReference type="EMBL" id="GFU11212.1"/>
    </source>
</evidence>
<dbReference type="Proteomes" id="UP000887013">
    <property type="component" value="Unassembled WGS sequence"/>
</dbReference>
<sequence length="75" mass="8707">MKEKRCRRYCYILDLILGSTERESNIGKYRKYNNFHLAPRVSPCPPCPGGEVDEVTDQFSETDLREWGGSKRDGH</sequence>
<protein>
    <submittedName>
        <fullName evidence="1">Uncharacterized protein</fullName>
    </submittedName>
</protein>
<dbReference type="AlphaFoldDB" id="A0A8X6QCE8"/>
<gene>
    <name evidence="1" type="ORF">NPIL_402091</name>
</gene>
<keyword evidence="2" id="KW-1185">Reference proteome</keyword>
<reference evidence="1" key="1">
    <citation type="submission" date="2020-08" db="EMBL/GenBank/DDBJ databases">
        <title>Multicomponent nature underlies the extraordinary mechanical properties of spider dragline silk.</title>
        <authorList>
            <person name="Kono N."/>
            <person name="Nakamura H."/>
            <person name="Mori M."/>
            <person name="Yoshida Y."/>
            <person name="Ohtoshi R."/>
            <person name="Malay A.D."/>
            <person name="Moran D.A.P."/>
            <person name="Tomita M."/>
            <person name="Numata K."/>
            <person name="Arakawa K."/>
        </authorList>
    </citation>
    <scope>NUCLEOTIDE SEQUENCE</scope>
</reference>
<comment type="caution">
    <text evidence="1">The sequence shown here is derived from an EMBL/GenBank/DDBJ whole genome shotgun (WGS) entry which is preliminary data.</text>
</comment>